<organism evidence="2 3">
    <name type="scientific">Blastomyces percursus</name>
    <dbReference type="NCBI Taxonomy" id="1658174"/>
    <lineage>
        <taxon>Eukaryota</taxon>
        <taxon>Fungi</taxon>
        <taxon>Dikarya</taxon>
        <taxon>Ascomycota</taxon>
        <taxon>Pezizomycotina</taxon>
        <taxon>Eurotiomycetes</taxon>
        <taxon>Eurotiomycetidae</taxon>
        <taxon>Onygenales</taxon>
        <taxon>Ajellomycetaceae</taxon>
        <taxon>Blastomyces</taxon>
    </lineage>
</organism>
<dbReference type="Proteomes" id="UP000242791">
    <property type="component" value="Unassembled WGS sequence"/>
</dbReference>
<feature type="signal peptide" evidence="1">
    <location>
        <begin position="1"/>
        <end position="22"/>
    </location>
</feature>
<keyword evidence="1" id="KW-0732">Signal</keyword>
<gene>
    <name evidence="2" type="ORF">ACJ73_10237</name>
</gene>
<name>A0A1J9NY47_9EURO</name>
<comment type="caution">
    <text evidence="2">The sequence shown here is derived from an EMBL/GenBank/DDBJ whole genome shotgun (WGS) entry which is preliminary data.</text>
</comment>
<reference evidence="2 3" key="1">
    <citation type="submission" date="2015-08" db="EMBL/GenBank/DDBJ databases">
        <title>Emmonsia species relationships and genome sequence.</title>
        <authorList>
            <person name="Cuomo C.A."/>
            <person name="Schwartz I.S."/>
            <person name="Kenyon C."/>
            <person name="De Hoog G.S."/>
            <person name="Govender N.P."/>
            <person name="Botha A."/>
            <person name="Moreno L."/>
            <person name="De Vries M."/>
            <person name="Munoz J.F."/>
            <person name="Stielow J.B."/>
        </authorList>
    </citation>
    <scope>NUCLEOTIDE SEQUENCE [LARGE SCALE GENOMIC DNA]</scope>
    <source>
        <strain evidence="2 3">EI222</strain>
    </source>
</reference>
<protein>
    <submittedName>
        <fullName evidence="2">Uncharacterized protein</fullName>
    </submittedName>
</protein>
<dbReference type="STRING" id="1658174.A0A1J9NY47"/>
<keyword evidence="3" id="KW-1185">Reference proteome</keyword>
<evidence type="ECO:0000313" key="2">
    <source>
        <dbReference type="EMBL" id="OJD09545.1"/>
    </source>
</evidence>
<accession>A0A1J9NY47</accession>
<dbReference type="AlphaFoldDB" id="A0A1J9NY47"/>
<sequence>MAPNILKSLTVAAGLLASASIAAPVNHRVVWETVTELVEETVMVTSTAVDDSSIYFICSSDTH</sequence>
<feature type="chain" id="PRO_5013267154" evidence="1">
    <location>
        <begin position="23"/>
        <end position="63"/>
    </location>
</feature>
<dbReference type="VEuPathDB" id="FungiDB:ACJ73_10237"/>
<evidence type="ECO:0000256" key="1">
    <source>
        <dbReference type="SAM" id="SignalP"/>
    </source>
</evidence>
<dbReference type="EMBL" id="LGTZ01003576">
    <property type="protein sequence ID" value="OJD09545.1"/>
    <property type="molecule type" value="Genomic_DNA"/>
</dbReference>
<evidence type="ECO:0000313" key="3">
    <source>
        <dbReference type="Proteomes" id="UP000242791"/>
    </source>
</evidence>
<proteinExistence type="predicted"/>